<gene>
    <name evidence="2" type="ORF">GALL_232380</name>
</gene>
<feature type="domain" description="Phage tail collar" evidence="1">
    <location>
        <begin position="6"/>
        <end position="61"/>
    </location>
</feature>
<dbReference type="Gene3D" id="3.90.1340.10">
    <property type="entry name" value="Phage tail collar domain"/>
    <property type="match status" value="1"/>
</dbReference>
<evidence type="ECO:0000259" key="1">
    <source>
        <dbReference type="Pfam" id="PF07484"/>
    </source>
</evidence>
<protein>
    <submittedName>
        <fullName evidence="2">Phage tail collar domain protein</fullName>
    </submittedName>
</protein>
<sequence length="189" mass="19780">MDSFFGEVRAFAFNFAPENWALCNGQAVSSSQYQVLYSIVGTMYGTGSTSSSFKLPNLVGTAALGSGSGPGLSPYVVGEDIGSEKIMLNAATMGAHNHLFQEELVKAPFTGVQASPLGASLARPVKNTSGSQFAATKMFSNDTPGVTMSGQMVGPAGPASGPQPHGNMQPYQTVNFCICMVGDYYPQRQ</sequence>
<dbReference type="AlphaFoldDB" id="A0A1J5RFA5"/>
<evidence type="ECO:0000313" key="2">
    <source>
        <dbReference type="EMBL" id="OIQ94782.1"/>
    </source>
</evidence>
<accession>A0A1J5RFA5</accession>
<proteinExistence type="predicted"/>
<reference evidence="2" key="1">
    <citation type="submission" date="2016-10" db="EMBL/GenBank/DDBJ databases">
        <title>Sequence of Gallionella enrichment culture.</title>
        <authorList>
            <person name="Poehlein A."/>
            <person name="Muehling M."/>
            <person name="Daniel R."/>
        </authorList>
    </citation>
    <scope>NUCLEOTIDE SEQUENCE</scope>
</reference>
<name>A0A1J5RFA5_9ZZZZ</name>
<dbReference type="InterPro" id="IPR037053">
    <property type="entry name" value="Phage_tail_collar_dom_sf"/>
</dbReference>
<dbReference type="EMBL" id="MLJW01000179">
    <property type="protein sequence ID" value="OIQ94782.1"/>
    <property type="molecule type" value="Genomic_DNA"/>
</dbReference>
<organism evidence="2">
    <name type="scientific">mine drainage metagenome</name>
    <dbReference type="NCBI Taxonomy" id="410659"/>
    <lineage>
        <taxon>unclassified sequences</taxon>
        <taxon>metagenomes</taxon>
        <taxon>ecological metagenomes</taxon>
    </lineage>
</organism>
<dbReference type="SUPFAM" id="SSF88874">
    <property type="entry name" value="Receptor-binding domain of short tail fibre protein gp12"/>
    <property type="match status" value="1"/>
</dbReference>
<dbReference type="Pfam" id="PF07484">
    <property type="entry name" value="Collar"/>
    <property type="match status" value="1"/>
</dbReference>
<comment type="caution">
    <text evidence="2">The sequence shown here is derived from an EMBL/GenBank/DDBJ whole genome shotgun (WGS) entry which is preliminary data.</text>
</comment>
<dbReference type="InterPro" id="IPR011083">
    <property type="entry name" value="Phage_tail_collar_dom"/>
</dbReference>